<dbReference type="SMART" id="SM00062">
    <property type="entry name" value="PBPb"/>
    <property type="match status" value="1"/>
</dbReference>
<evidence type="ECO:0000313" key="9">
    <source>
        <dbReference type="EMBL" id="MBB5192133.1"/>
    </source>
</evidence>
<dbReference type="AlphaFoldDB" id="A0A840RIU1"/>
<dbReference type="EMBL" id="JACHHN010000005">
    <property type="protein sequence ID" value="MBB5192133.1"/>
    <property type="molecule type" value="Genomic_DNA"/>
</dbReference>
<gene>
    <name evidence="9" type="ORF">HNQ50_002870</name>
</gene>
<dbReference type="InterPro" id="IPR010067">
    <property type="entry name" value="ABC_SsuA_sub-bd"/>
</dbReference>
<evidence type="ECO:0000256" key="2">
    <source>
        <dbReference type="ARBA" id="ARBA00010742"/>
    </source>
</evidence>
<feature type="chain" id="PRO_5032282174" description="Putative aliphatic sulfonates-binding protein" evidence="7">
    <location>
        <begin position="25"/>
        <end position="310"/>
    </location>
</feature>
<reference evidence="9 10" key="1">
    <citation type="submission" date="2020-08" db="EMBL/GenBank/DDBJ databases">
        <title>Genomic Encyclopedia of Type Strains, Phase IV (KMG-IV): sequencing the most valuable type-strain genomes for metagenomic binning, comparative biology and taxonomic classification.</title>
        <authorList>
            <person name="Goeker M."/>
        </authorList>
    </citation>
    <scope>NUCLEOTIDE SEQUENCE [LARGE SCALE GENOMIC DNA]</scope>
    <source>
        <strain evidence="9 10">DSM 18233</strain>
    </source>
</reference>
<accession>A0A840RIU1</accession>
<dbReference type="RefSeq" id="WP_184101796.1">
    <property type="nucleotide sequence ID" value="NZ_JACHHN010000005.1"/>
</dbReference>
<sequence>MLRKLFAALAPLVLGLALTTPAQAADQTLRIGYQKYGVFTLLKARGTLEKKLESQGWKVTWTEFPGGPQLLEALNVGAVDFGLTGEAPPVFAQAAGAQLVYVAFEPPAPSAEAILVPKDSAIKSVKDLKGKKVALNKGSNVHYLLVRALEEAGLKPADIQTVYLPPADARAAFAKGAVDAWVIWDPYLAAAEAQLPVRTLRDGKGLVNNYQFILAARKFITAQPAIAKTLLAELQATDQWANANNAEAAKELAGQIGLPLDVVNATLPRNTMGLQPITPQVAGQQQKIADTFHDLGLIPVAVKVQDALIK</sequence>
<evidence type="ECO:0000313" key="10">
    <source>
        <dbReference type="Proteomes" id="UP000543030"/>
    </source>
</evidence>
<dbReference type="FunFam" id="3.40.190.10:FF:000050">
    <property type="entry name" value="Sulfonate ABC transporter substrate-binding protein"/>
    <property type="match status" value="1"/>
</dbReference>
<dbReference type="GO" id="GO:0016020">
    <property type="term" value="C:membrane"/>
    <property type="evidence" value="ECO:0007669"/>
    <property type="project" value="InterPro"/>
</dbReference>
<keyword evidence="10" id="KW-1185">Reference proteome</keyword>
<proteinExistence type="inferred from homology"/>
<evidence type="ECO:0000256" key="7">
    <source>
        <dbReference type="SAM" id="SignalP"/>
    </source>
</evidence>
<dbReference type="PANTHER" id="PTHR30024:SF42">
    <property type="entry name" value="ALIPHATIC SULFONATES-BINDING PROTEIN-RELATED"/>
    <property type="match status" value="1"/>
</dbReference>
<dbReference type="PANTHER" id="PTHR30024">
    <property type="entry name" value="ALIPHATIC SULFONATES-BINDING PROTEIN-RELATED"/>
    <property type="match status" value="1"/>
</dbReference>
<dbReference type="Gene3D" id="3.40.190.10">
    <property type="entry name" value="Periplasmic binding protein-like II"/>
    <property type="match status" value="2"/>
</dbReference>
<comment type="subcellular location">
    <subcellularLocation>
        <location evidence="1">Periplasm</location>
    </subcellularLocation>
</comment>
<dbReference type="CDD" id="cd13557">
    <property type="entry name" value="PBP2_SsuA"/>
    <property type="match status" value="1"/>
</dbReference>
<evidence type="ECO:0000256" key="6">
    <source>
        <dbReference type="ARBA" id="ARBA00070228"/>
    </source>
</evidence>
<comment type="similarity">
    <text evidence="2">Belongs to the bacterial solute-binding protein SsuA/TauA family.</text>
</comment>
<evidence type="ECO:0000259" key="8">
    <source>
        <dbReference type="SMART" id="SM00062"/>
    </source>
</evidence>
<dbReference type="InterPro" id="IPR015168">
    <property type="entry name" value="SsuA/THI5"/>
</dbReference>
<dbReference type="GO" id="GO:0042626">
    <property type="term" value="F:ATPase-coupled transmembrane transporter activity"/>
    <property type="evidence" value="ECO:0007669"/>
    <property type="project" value="InterPro"/>
</dbReference>
<evidence type="ECO:0000256" key="1">
    <source>
        <dbReference type="ARBA" id="ARBA00004418"/>
    </source>
</evidence>
<comment type="function">
    <text evidence="5">Part of a binding-protein-dependent transport system for aliphatic sulfonates. Putative binding protein.</text>
</comment>
<protein>
    <recommendedName>
        <fullName evidence="6">Putative aliphatic sulfonates-binding protein</fullName>
    </recommendedName>
</protein>
<keyword evidence="4 7" id="KW-0732">Signal</keyword>
<dbReference type="SUPFAM" id="SSF53850">
    <property type="entry name" value="Periplasmic binding protein-like II"/>
    <property type="match status" value="1"/>
</dbReference>
<evidence type="ECO:0000256" key="4">
    <source>
        <dbReference type="ARBA" id="ARBA00022729"/>
    </source>
</evidence>
<name>A0A840RIU1_9NEIS</name>
<comment type="caution">
    <text evidence="9">The sequence shown here is derived from an EMBL/GenBank/DDBJ whole genome shotgun (WGS) entry which is preliminary data.</text>
</comment>
<organism evidence="9 10">
    <name type="scientific">Silvimonas terrae</name>
    <dbReference type="NCBI Taxonomy" id="300266"/>
    <lineage>
        <taxon>Bacteria</taxon>
        <taxon>Pseudomonadati</taxon>
        <taxon>Pseudomonadota</taxon>
        <taxon>Betaproteobacteria</taxon>
        <taxon>Neisseriales</taxon>
        <taxon>Chitinibacteraceae</taxon>
        <taxon>Silvimonas</taxon>
    </lineage>
</organism>
<dbReference type="Pfam" id="PF09084">
    <property type="entry name" value="NMT1"/>
    <property type="match status" value="1"/>
</dbReference>
<dbReference type="NCBIfam" id="TIGR01728">
    <property type="entry name" value="SsuA_fam"/>
    <property type="match status" value="1"/>
</dbReference>
<evidence type="ECO:0000256" key="5">
    <source>
        <dbReference type="ARBA" id="ARBA00055538"/>
    </source>
</evidence>
<dbReference type="Proteomes" id="UP000543030">
    <property type="component" value="Unassembled WGS sequence"/>
</dbReference>
<feature type="signal peptide" evidence="7">
    <location>
        <begin position="1"/>
        <end position="24"/>
    </location>
</feature>
<dbReference type="InterPro" id="IPR001638">
    <property type="entry name" value="Solute-binding_3/MltF_N"/>
</dbReference>
<keyword evidence="3" id="KW-0813">Transport</keyword>
<evidence type="ECO:0000256" key="3">
    <source>
        <dbReference type="ARBA" id="ARBA00022448"/>
    </source>
</evidence>
<dbReference type="GO" id="GO:0042597">
    <property type="term" value="C:periplasmic space"/>
    <property type="evidence" value="ECO:0007669"/>
    <property type="project" value="UniProtKB-SubCell"/>
</dbReference>
<feature type="domain" description="Solute-binding protein family 3/N-terminal" evidence="8">
    <location>
        <begin position="28"/>
        <end position="244"/>
    </location>
</feature>
<dbReference type="NCBIfam" id="NF008588">
    <property type="entry name" value="PRK11553.1"/>
    <property type="match status" value="1"/>
</dbReference>